<accession>A0AAW8VAA4</accession>
<dbReference type="InterPro" id="IPR009225">
    <property type="entry name" value="Phage_head_completion_GpL"/>
</dbReference>
<dbReference type="EMBL" id="JANIEN010000025">
    <property type="protein sequence ID" value="MDT3453478.1"/>
    <property type="molecule type" value="Genomic_DNA"/>
</dbReference>
<reference evidence="1" key="1">
    <citation type="submission" date="2022-07" db="EMBL/GenBank/DDBJ databases">
        <title>Sequence of Pasteurella multocoda 17BRD-035.</title>
        <authorList>
            <person name="Roy Chowdhury P."/>
            <person name="Alhamami T."/>
            <person name="Trott D.J."/>
            <person name="Djordvevic S.P."/>
        </authorList>
    </citation>
    <scope>NUCLEOTIDE SEQUENCE</scope>
    <source>
        <strain evidence="1">17BRD-035</strain>
    </source>
</reference>
<dbReference type="RefSeq" id="WP_223132015.1">
    <property type="nucleotide sequence ID" value="NZ_CP082272.1"/>
</dbReference>
<organism evidence="1 2">
    <name type="scientific">Pasteurella multocida</name>
    <dbReference type="NCBI Taxonomy" id="747"/>
    <lineage>
        <taxon>Bacteria</taxon>
        <taxon>Pseudomonadati</taxon>
        <taxon>Pseudomonadota</taxon>
        <taxon>Gammaproteobacteria</taxon>
        <taxon>Pasteurellales</taxon>
        <taxon>Pasteurellaceae</taxon>
        <taxon>Pasteurella</taxon>
    </lineage>
</organism>
<evidence type="ECO:0000313" key="2">
    <source>
        <dbReference type="Proteomes" id="UP001182304"/>
    </source>
</evidence>
<name>A0AAW8VAA4_PASMD</name>
<comment type="caution">
    <text evidence="1">The sequence shown here is derived from an EMBL/GenBank/DDBJ whole genome shotgun (WGS) entry which is preliminary data.</text>
</comment>
<evidence type="ECO:0000313" key="1">
    <source>
        <dbReference type="EMBL" id="MDT3453478.1"/>
    </source>
</evidence>
<sequence>MSDGTISIKIAHDYDMKSVQQAVERDKQNEEFIQNDAFFPNIVIADFRNVSRLDGTVTIDRLKDALFESIASVNDELNEFKNASTSTTLAEIPSGRVGNQSVLVYRYKRAVYCLALANLYERYASYDTTNDGEKKMELLQESINQIRRDARFAINDILGRRRITTELI</sequence>
<dbReference type="AlphaFoldDB" id="A0AAW8VAA4"/>
<proteinExistence type="predicted"/>
<gene>
    <name evidence="1" type="ORF">NQF69_11965</name>
</gene>
<dbReference type="Pfam" id="PF05926">
    <property type="entry name" value="Phage_GPL"/>
    <property type="match status" value="1"/>
</dbReference>
<dbReference type="Proteomes" id="UP001182304">
    <property type="component" value="Unassembled WGS sequence"/>
</dbReference>
<protein>
    <submittedName>
        <fullName evidence="1">Head completion/stabilization protein</fullName>
    </submittedName>
</protein>